<evidence type="ECO:0000313" key="8">
    <source>
        <dbReference type="EMBL" id="CAF1517236.1"/>
    </source>
</evidence>
<keyword evidence="3" id="KW-0238">DNA-binding</keyword>
<dbReference type="GO" id="GO:0005634">
    <property type="term" value="C:nucleus"/>
    <property type="evidence" value="ECO:0007669"/>
    <property type="project" value="TreeGrafter"/>
</dbReference>
<dbReference type="InterPro" id="IPR046347">
    <property type="entry name" value="bZIP_sf"/>
</dbReference>
<organism evidence="9 10">
    <name type="scientific">Adineta ricciae</name>
    <name type="common">Rotifer</name>
    <dbReference type="NCBI Taxonomy" id="249248"/>
    <lineage>
        <taxon>Eukaryota</taxon>
        <taxon>Metazoa</taxon>
        <taxon>Spiralia</taxon>
        <taxon>Gnathifera</taxon>
        <taxon>Rotifera</taxon>
        <taxon>Eurotatoria</taxon>
        <taxon>Bdelloidea</taxon>
        <taxon>Adinetida</taxon>
        <taxon>Adinetidae</taxon>
        <taxon>Adineta</taxon>
    </lineage>
</organism>
<dbReference type="PANTHER" id="PTHR15284">
    <property type="entry name" value="NUCLEAR FACTOR INTERLEUKIN-3-REGULATED PROTEIN"/>
    <property type="match status" value="1"/>
</dbReference>
<feature type="compositionally biased region" description="Low complexity" evidence="6">
    <location>
        <begin position="82"/>
        <end position="92"/>
    </location>
</feature>
<feature type="domain" description="BZIP" evidence="7">
    <location>
        <begin position="139"/>
        <end position="202"/>
    </location>
</feature>
<dbReference type="PANTHER" id="PTHR15284:SF0">
    <property type="entry name" value="GH23983P"/>
    <property type="match status" value="1"/>
</dbReference>
<dbReference type="InterPro" id="IPR004827">
    <property type="entry name" value="bZIP"/>
</dbReference>
<feature type="region of interest" description="Disordered" evidence="6">
    <location>
        <begin position="221"/>
        <end position="276"/>
    </location>
</feature>
<dbReference type="InterPro" id="IPR047106">
    <property type="entry name" value="NFIL3-like_bZIP"/>
</dbReference>
<dbReference type="Pfam" id="PF07716">
    <property type="entry name" value="bZIP_2"/>
    <property type="match status" value="1"/>
</dbReference>
<dbReference type="PROSITE" id="PS50217">
    <property type="entry name" value="BZIP"/>
    <property type="match status" value="1"/>
</dbReference>
<dbReference type="Gene3D" id="1.20.5.170">
    <property type="match status" value="1"/>
</dbReference>
<evidence type="ECO:0000256" key="2">
    <source>
        <dbReference type="ARBA" id="ARBA00023015"/>
    </source>
</evidence>
<dbReference type="OrthoDB" id="6022300at2759"/>
<accession>A0A815UZ94</accession>
<gene>
    <name evidence="8" type="ORF">EDS130_LOCUS43636</name>
    <name evidence="9" type="ORF">XAT740_LOCUS40985</name>
</gene>
<comment type="similarity">
    <text evidence="1">Belongs to the bZIP family. NFIL3 subfamily.</text>
</comment>
<dbReference type="Proteomes" id="UP000663852">
    <property type="component" value="Unassembled WGS sequence"/>
</dbReference>
<dbReference type="GO" id="GO:0003677">
    <property type="term" value="F:DNA binding"/>
    <property type="evidence" value="ECO:0007669"/>
    <property type="project" value="UniProtKB-KW"/>
</dbReference>
<evidence type="ECO:0000256" key="3">
    <source>
        <dbReference type="ARBA" id="ARBA00023125"/>
    </source>
</evidence>
<feature type="compositionally biased region" description="Pro residues" evidence="6">
    <location>
        <begin position="314"/>
        <end position="326"/>
    </location>
</feature>
<feature type="region of interest" description="Disordered" evidence="6">
    <location>
        <begin position="66"/>
        <end position="96"/>
    </location>
</feature>
<sequence length="536" mass="60186">MTTSIQKMQTSDLLRSSTSPLVRAPHLIANDLQSQLNMLYALTQQQISSSSSPSDMTMESQIKRIKKTMPMPNEPPSQVPMRSATDSRSSSTSDREIVKVVTTAGPQSVDKEFLTQLLLRKDVIPARKRRDFIPNDMKDDHYWERRRKNNLAAKRSREKRRLNDIVLETKVVELSNENETLKAKLHLMLSRLNMKETEMENLFEEEQRLGRICLKPATSASALLPSRPGTSDDDDYSSSRSTKSKNISSSETHDDDGDDKEAATTASTTTLDDNASHTRVQHPLLYSQLLGNNAVDLSRSEVKTGNLLTTIPTKSPPPLTPSPSPPNESLLQILANQILKTKQPENATASRLLTIASPTESKPNISSLKRNLDQFQQEDEQKQKWDEAAMTLLSLNKVPSSSSAQPSVPVEPQTAALQSVCQSVINGLLRKPNPPRATIDYHSNHQQKMQGENFHHHHHHHHHHQQQQDDIHSLSQLKTLMNYFSTSSNNSLSMPLLQSSSTCVSEQTNTHSQQTHELRGDMMPLKLRMKMLNAKS</sequence>
<evidence type="ECO:0000256" key="1">
    <source>
        <dbReference type="ARBA" id="ARBA00006079"/>
    </source>
</evidence>
<dbReference type="AlphaFoldDB" id="A0A815UZ94"/>
<dbReference type="InterPro" id="IPR047229">
    <property type="entry name" value="NFIL3-like"/>
</dbReference>
<dbReference type="SUPFAM" id="SSF57959">
    <property type="entry name" value="Leucine zipper domain"/>
    <property type="match status" value="1"/>
</dbReference>
<dbReference type="Proteomes" id="UP000663828">
    <property type="component" value="Unassembled WGS sequence"/>
</dbReference>
<dbReference type="SMART" id="SM00338">
    <property type="entry name" value="BRLZ"/>
    <property type="match status" value="1"/>
</dbReference>
<evidence type="ECO:0000256" key="5">
    <source>
        <dbReference type="ARBA" id="ARBA00023242"/>
    </source>
</evidence>
<dbReference type="PROSITE" id="PS00036">
    <property type="entry name" value="BZIP_BASIC"/>
    <property type="match status" value="1"/>
</dbReference>
<feature type="compositionally biased region" description="Low complexity" evidence="6">
    <location>
        <begin position="238"/>
        <end position="250"/>
    </location>
</feature>
<keyword evidence="4" id="KW-0804">Transcription</keyword>
<dbReference type="EMBL" id="CAJNOR010004734">
    <property type="protein sequence ID" value="CAF1524011.1"/>
    <property type="molecule type" value="Genomic_DNA"/>
</dbReference>
<keyword evidence="10" id="KW-1185">Reference proteome</keyword>
<dbReference type="GO" id="GO:0007623">
    <property type="term" value="P:circadian rhythm"/>
    <property type="evidence" value="ECO:0007669"/>
    <property type="project" value="TreeGrafter"/>
</dbReference>
<reference evidence="9" key="1">
    <citation type="submission" date="2021-02" db="EMBL/GenBank/DDBJ databases">
        <authorList>
            <person name="Nowell W R."/>
        </authorList>
    </citation>
    <scope>NUCLEOTIDE SEQUENCE</scope>
</reference>
<evidence type="ECO:0000259" key="7">
    <source>
        <dbReference type="PROSITE" id="PS50217"/>
    </source>
</evidence>
<feature type="region of interest" description="Disordered" evidence="6">
    <location>
        <begin position="307"/>
        <end position="326"/>
    </location>
</feature>
<keyword evidence="2" id="KW-0805">Transcription regulation</keyword>
<keyword evidence="5" id="KW-0539">Nucleus</keyword>
<evidence type="ECO:0000313" key="10">
    <source>
        <dbReference type="Proteomes" id="UP000663828"/>
    </source>
</evidence>
<evidence type="ECO:0000256" key="4">
    <source>
        <dbReference type="ARBA" id="ARBA00023163"/>
    </source>
</evidence>
<protein>
    <recommendedName>
        <fullName evidence="7">BZIP domain-containing protein</fullName>
    </recommendedName>
</protein>
<dbReference type="CDD" id="cd14694">
    <property type="entry name" value="bZIP_NFIL3"/>
    <property type="match status" value="1"/>
</dbReference>
<proteinExistence type="inferred from homology"/>
<name>A0A815UZ94_ADIRI</name>
<evidence type="ECO:0000256" key="6">
    <source>
        <dbReference type="SAM" id="MobiDB-lite"/>
    </source>
</evidence>
<dbReference type="FunFam" id="1.20.5.170:FF:000025">
    <property type="entry name" value="nuclear factor interleukin-3-regulated protein-like"/>
    <property type="match status" value="1"/>
</dbReference>
<dbReference type="EMBL" id="CAJNOJ010000740">
    <property type="protein sequence ID" value="CAF1517236.1"/>
    <property type="molecule type" value="Genomic_DNA"/>
</dbReference>
<comment type="caution">
    <text evidence="9">The sequence shown here is derived from an EMBL/GenBank/DDBJ whole genome shotgun (WGS) entry which is preliminary data.</text>
</comment>
<dbReference type="GO" id="GO:0003700">
    <property type="term" value="F:DNA-binding transcription factor activity"/>
    <property type="evidence" value="ECO:0007669"/>
    <property type="project" value="InterPro"/>
</dbReference>
<evidence type="ECO:0000313" key="9">
    <source>
        <dbReference type="EMBL" id="CAF1524011.1"/>
    </source>
</evidence>